<name>A0A9N9RS83_9DIPT</name>
<feature type="signal peptide" evidence="1">
    <location>
        <begin position="1"/>
        <end position="21"/>
    </location>
</feature>
<dbReference type="AlphaFoldDB" id="A0A9N9RS83"/>
<reference evidence="2" key="1">
    <citation type="submission" date="2022-01" db="EMBL/GenBank/DDBJ databases">
        <authorList>
            <person name="King R."/>
        </authorList>
    </citation>
    <scope>NUCLEOTIDE SEQUENCE</scope>
</reference>
<organism evidence="2 3">
    <name type="scientific">Chironomus riparius</name>
    <dbReference type="NCBI Taxonomy" id="315576"/>
    <lineage>
        <taxon>Eukaryota</taxon>
        <taxon>Metazoa</taxon>
        <taxon>Ecdysozoa</taxon>
        <taxon>Arthropoda</taxon>
        <taxon>Hexapoda</taxon>
        <taxon>Insecta</taxon>
        <taxon>Pterygota</taxon>
        <taxon>Neoptera</taxon>
        <taxon>Endopterygota</taxon>
        <taxon>Diptera</taxon>
        <taxon>Nematocera</taxon>
        <taxon>Chironomoidea</taxon>
        <taxon>Chironomidae</taxon>
        <taxon>Chironominae</taxon>
        <taxon>Chironomus</taxon>
    </lineage>
</organism>
<proteinExistence type="predicted"/>
<gene>
    <name evidence="2" type="ORF">CHIRRI_LOCUS5222</name>
</gene>
<evidence type="ECO:0000256" key="1">
    <source>
        <dbReference type="SAM" id="SignalP"/>
    </source>
</evidence>
<protein>
    <submittedName>
        <fullName evidence="2">Uncharacterized protein</fullName>
    </submittedName>
</protein>
<evidence type="ECO:0000313" key="3">
    <source>
        <dbReference type="Proteomes" id="UP001153620"/>
    </source>
</evidence>
<keyword evidence="3" id="KW-1185">Reference proteome</keyword>
<dbReference type="EMBL" id="OU895878">
    <property type="protein sequence ID" value="CAG9802310.1"/>
    <property type="molecule type" value="Genomic_DNA"/>
</dbReference>
<dbReference type="Proteomes" id="UP001153620">
    <property type="component" value="Chromosome 2"/>
</dbReference>
<accession>A0A9N9RS83</accession>
<sequence length="139" mass="15862">MKVLKLQIFFLISTCLKCANSDRLLAIQRFGAGYPSFHSISMGNDGGLICANFKCRNPPHLCRIQSKSDQSRNYLMTTIDCIGPRMVISNRWSIRQESPNNRKYIDILTEADLTGEILNTQNIEKGDEKFIDLFLTKKN</sequence>
<reference evidence="2" key="2">
    <citation type="submission" date="2022-10" db="EMBL/GenBank/DDBJ databases">
        <authorList>
            <consortium name="ENA_rothamsted_submissions"/>
            <consortium name="culmorum"/>
            <person name="King R."/>
        </authorList>
    </citation>
    <scope>NUCLEOTIDE SEQUENCE</scope>
</reference>
<feature type="chain" id="PRO_5040373242" evidence="1">
    <location>
        <begin position="22"/>
        <end position="139"/>
    </location>
</feature>
<evidence type="ECO:0000313" key="2">
    <source>
        <dbReference type="EMBL" id="CAG9802310.1"/>
    </source>
</evidence>
<keyword evidence="1" id="KW-0732">Signal</keyword>